<feature type="region of interest" description="Disordered" evidence="1">
    <location>
        <begin position="1"/>
        <end position="130"/>
    </location>
</feature>
<evidence type="ECO:0000313" key="3">
    <source>
        <dbReference type="Proteomes" id="UP001516400"/>
    </source>
</evidence>
<feature type="region of interest" description="Disordered" evidence="1">
    <location>
        <begin position="1503"/>
        <end position="1529"/>
    </location>
</feature>
<feature type="compositionally biased region" description="Low complexity" evidence="1">
    <location>
        <begin position="1510"/>
        <end position="1519"/>
    </location>
</feature>
<reference evidence="2 3" key="1">
    <citation type="journal article" date="2021" name="BMC Biol.">
        <title>Horizontally acquired antibacterial genes associated with adaptive radiation of ladybird beetles.</title>
        <authorList>
            <person name="Li H.S."/>
            <person name="Tang X.F."/>
            <person name="Huang Y.H."/>
            <person name="Xu Z.Y."/>
            <person name="Chen M.L."/>
            <person name="Du X.Y."/>
            <person name="Qiu B.Y."/>
            <person name="Chen P.T."/>
            <person name="Zhang W."/>
            <person name="Slipinski A."/>
            <person name="Escalona H.E."/>
            <person name="Waterhouse R.M."/>
            <person name="Zwick A."/>
            <person name="Pang H."/>
        </authorList>
    </citation>
    <scope>NUCLEOTIDE SEQUENCE [LARGE SCALE GENOMIC DNA]</scope>
    <source>
        <strain evidence="2">SYSU2018</strain>
    </source>
</reference>
<feature type="region of interest" description="Disordered" evidence="1">
    <location>
        <begin position="572"/>
        <end position="607"/>
    </location>
</feature>
<dbReference type="Proteomes" id="UP001516400">
    <property type="component" value="Unassembled WGS sequence"/>
</dbReference>
<feature type="compositionally biased region" description="Low complexity" evidence="1">
    <location>
        <begin position="46"/>
        <end position="63"/>
    </location>
</feature>
<feature type="compositionally biased region" description="Polar residues" evidence="1">
    <location>
        <begin position="431"/>
        <end position="443"/>
    </location>
</feature>
<feature type="compositionally biased region" description="Basic and acidic residues" evidence="1">
    <location>
        <begin position="104"/>
        <end position="114"/>
    </location>
</feature>
<dbReference type="EMBL" id="JABFTP020000001">
    <property type="protein sequence ID" value="KAL3266243.1"/>
    <property type="molecule type" value="Genomic_DNA"/>
</dbReference>
<feature type="region of interest" description="Disordered" evidence="1">
    <location>
        <begin position="159"/>
        <end position="185"/>
    </location>
</feature>
<feature type="region of interest" description="Disordered" evidence="1">
    <location>
        <begin position="1085"/>
        <end position="1150"/>
    </location>
</feature>
<evidence type="ECO:0000313" key="2">
    <source>
        <dbReference type="EMBL" id="KAL3266243.1"/>
    </source>
</evidence>
<gene>
    <name evidence="2" type="ORF">HHI36_010424</name>
</gene>
<feature type="compositionally biased region" description="Polar residues" evidence="1">
    <location>
        <begin position="462"/>
        <end position="491"/>
    </location>
</feature>
<organism evidence="2 3">
    <name type="scientific">Cryptolaemus montrouzieri</name>
    <dbReference type="NCBI Taxonomy" id="559131"/>
    <lineage>
        <taxon>Eukaryota</taxon>
        <taxon>Metazoa</taxon>
        <taxon>Ecdysozoa</taxon>
        <taxon>Arthropoda</taxon>
        <taxon>Hexapoda</taxon>
        <taxon>Insecta</taxon>
        <taxon>Pterygota</taxon>
        <taxon>Neoptera</taxon>
        <taxon>Endopterygota</taxon>
        <taxon>Coleoptera</taxon>
        <taxon>Polyphaga</taxon>
        <taxon>Cucujiformia</taxon>
        <taxon>Coccinelloidea</taxon>
        <taxon>Coccinellidae</taxon>
        <taxon>Scymninae</taxon>
        <taxon>Scymnini</taxon>
        <taxon>Cryptolaemus</taxon>
    </lineage>
</organism>
<feature type="compositionally biased region" description="Polar residues" evidence="1">
    <location>
        <begin position="695"/>
        <end position="707"/>
    </location>
</feature>
<feature type="compositionally biased region" description="Polar residues" evidence="1">
    <location>
        <begin position="748"/>
        <end position="771"/>
    </location>
</feature>
<feature type="compositionally biased region" description="Basic and acidic residues" evidence="1">
    <location>
        <begin position="392"/>
        <end position="403"/>
    </location>
</feature>
<feature type="compositionally biased region" description="Polar residues" evidence="1">
    <location>
        <begin position="780"/>
        <end position="796"/>
    </location>
</feature>
<feature type="region of interest" description="Disordered" evidence="1">
    <location>
        <begin position="667"/>
        <end position="796"/>
    </location>
</feature>
<feature type="compositionally biased region" description="Basic and acidic residues" evidence="1">
    <location>
        <begin position="170"/>
        <end position="185"/>
    </location>
</feature>
<feature type="compositionally biased region" description="Polar residues" evidence="1">
    <location>
        <begin position="719"/>
        <end position="734"/>
    </location>
</feature>
<feature type="region of interest" description="Disordered" evidence="1">
    <location>
        <begin position="324"/>
        <end position="509"/>
    </location>
</feature>
<name>A0ABD2MIP2_9CUCU</name>
<comment type="caution">
    <text evidence="2">The sequence shown here is derived from an EMBL/GenBank/DDBJ whole genome shotgun (WGS) entry which is preliminary data.</text>
</comment>
<feature type="region of interest" description="Disordered" evidence="1">
    <location>
        <begin position="891"/>
        <end position="947"/>
    </location>
</feature>
<feature type="region of interest" description="Disordered" evidence="1">
    <location>
        <begin position="1180"/>
        <end position="1223"/>
    </location>
</feature>
<feature type="compositionally biased region" description="Polar residues" evidence="1">
    <location>
        <begin position="891"/>
        <end position="900"/>
    </location>
</feature>
<sequence length="1625" mass="178056">MALRQEPTNIEQPIRSRGRSRFSSPEYAVISEDTNRRAPSRRRPDSIPSRQAHSSSISSTTVSYAVEENVDESIPVVKPSIVTESKYETPNYPSKPLDIEIPLEGDKTSKEVSKSNENPLEDEGIPTVQIDEEKIAESRADLEPESQKPEEKLVPITRNNVRYGGNGNAKRTDDRNTGTRSEVDRGFGNFHNEIIVPRSSARTRGNISPRNGSPRTSNLLQNQIPMTKPSTGNGLSIANADISNSAEDRDIRKEIVRTSVPRIPSAAGIPTEITRSALPVKTVRKITRHRLSSNSHAEESVPTFRPRTNTRVVEDYVPVPKVIENRMDDFEDSQRTNSNQKQVEEYTQPSRSRSSPSSRELEYASPQRTRTNNAKNEEPSNSIRSNPRAAKKLTDPKPSDEVPVRTNRRGGRRRPEISTTSAPYPRRGPSVFSTSDDIASTRSRTGRKITRVEPDTNKQVDSRQTSRSRNSRPVTENIETPVERSTASSRRQGSRLRTEAPSSRHRFNGRTLSNIDETKLEVLPLFEGETKIISEPRRRTNQFASPSISDNKRVEIRESVVSEVTEVTSKRTITRKPLRRPTENKYSQTRSNTLTSSEEDISDADNYPEPYKALLQSKKFAKGSRSSNAQKVSGKIVEKIVSSTESIKTTITTPQDPLIELGEELENEVQPTTPTTSRTIKPNSKYSEYLKNRKASTPSRKFPSRSTLAPYESKPIKFNSKQNSVTKNENTSTKKPIKTFKHKEYQKNLYNKTRSSSDNGNNRGQTSQTTVPKGAKYSSRYRTNGPSRSIIRSSTAPPAYVPTIPAVISNRPTVKSQEDPELGLEFITFDAPVRSISSANLINEEYQPSSPDANLNYLESTQGKNAVTAKTSASIIERIITSIYGVNITTNSTNSDSKSLGTEEPTENSAILSLTPKYSARKSQESNNSSHLKNKSNKRDASTSEKPTTVIQRILNSLSAIQATTTETTMIVTTDGHKAAEQVGTNFNTLSYGNTTPSNLDRETASFPSTLALSSTINPLVVFDTISDEQILQKRTIGKLLNILNSLTTPHPDFTTKFSDTTKLVYVTPKSFSYVNPTSLMTSSGTMKPMIDSSTNTVTTSTSESSTESFTSMSNTLSTEIPASETVTTEISTSTIPGMSSTSDAPLSTTLPTVNNVLLSTSTRSSVPIVMNIASLLSTTTGSPSSMNSNDSNSNSSTTPSMLTTTMPSTLTTSTLDSSTQQSTMATEINANITEADGTETLITSTESTLLDISTIPIFPKFEVSPDSVTIFSANDILSNAITPDDILTTTILSPSRLADAFITTERTTFSPFDLDQFSTQGRLTSTPIDTVATTDFVTTTESMDSSTLGDTNGTTVSADVSMEAKNVTAAISNNNTAVPNSGRSGKLLQRIEDDLSNSIDSSSMGPDYFIFAVLPNNTILRKKPITYPKETPFVIVGVYPNNTVIRKFPNGTLVPMEPVIRVSGFDTRPNPPPLPDITSNQVTPDQGDRMDNPNLDTVSSMSRNASSDNVNNNNINNITPPSTSKPVSMKVSTMKTVGTTVQSIQNETTTKKTVSSNTIIPDNVTRSSTPISTTPLPSITELLNGKIVQEFNNIVNITPSSQETTTTTTTTIKVRHLAVIFLVF</sequence>
<feature type="compositionally biased region" description="Polar residues" evidence="1">
    <location>
        <begin position="1137"/>
        <end position="1150"/>
    </location>
</feature>
<feature type="compositionally biased region" description="Low complexity" evidence="1">
    <location>
        <begin position="1093"/>
        <end position="1116"/>
    </location>
</feature>
<feature type="region of interest" description="Disordered" evidence="1">
    <location>
        <begin position="1468"/>
        <end position="1491"/>
    </location>
</feature>
<keyword evidence="3" id="KW-1185">Reference proteome</keyword>
<feature type="compositionally biased region" description="Low complexity" evidence="1">
    <location>
        <begin position="1124"/>
        <end position="1136"/>
    </location>
</feature>
<feature type="compositionally biased region" description="Polar residues" evidence="1">
    <location>
        <begin position="669"/>
        <end position="686"/>
    </location>
</feature>
<evidence type="ECO:0000256" key="1">
    <source>
        <dbReference type="SAM" id="MobiDB-lite"/>
    </source>
</evidence>
<feature type="compositionally biased region" description="Polar residues" evidence="1">
    <location>
        <begin position="584"/>
        <end position="596"/>
    </location>
</feature>
<protein>
    <submittedName>
        <fullName evidence="2">Uncharacterized protein</fullName>
    </submittedName>
</protein>
<feature type="compositionally biased region" description="Polar residues" evidence="1">
    <location>
        <begin position="1520"/>
        <end position="1529"/>
    </location>
</feature>
<feature type="compositionally biased region" description="Polar residues" evidence="1">
    <location>
        <begin position="335"/>
        <end position="348"/>
    </location>
</feature>
<feature type="compositionally biased region" description="Polar residues" evidence="1">
    <location>
        <begin position="366"/>
        <end position="385"/>
    </location>
</feature>
<feature type="compositionally biased region" description="Basic and acidic residues" evidence="1">
    <location>
        <begin position="450"/>
        <end position="461"/>
    </location>
</feature>
<feature type="compositionally biased region" description="Low complexity" evidence="1">
    <location>
        <begin position="349"/>
        <end position="358"/>
    </location>
</feature>
<accession>A0ABD2MIP2</accession>
<proteinExistence type="predicted"/>
<feature type="compositionally biased region" description="Polar residues" evidence="1">
    <location>
        <begin position="1"/>
        <end position="11"/>
    </location>
</feature>
<feature type="compositionally biased region" description="Basic and acidic residues" evidence="1">
    <location>
        <begin position="324"/>
        <end position="334"/>
    </location>
</feature>